<feature type="transmembrane region" description="Helical" evidence="19">
    <location>
        <begin position="129"/>
        <end position="148"/>
    </location>
</feature>
<dbReference type="Pfam" id="PF02654">
    <property type="entry name" value="CobS"/>
    <property type="match status" value="1"/>
</dbReference>
<keyword evidence="21" id="KW-1185">Reference proteome</keyword>
<dbReference type="Proteomes" id="UP001623591">
    <property type="component" value="Unassembled WGS sequence"/>
</dbReference>
<keyword evidence="7 19" id="KW-1003">Cell membrane</keyword>
<dbReference type="GO" id="GO:0051073">
    <property type="term" value="F:adenosylcobinamide-GDP ribazoletransferase activity"/>
    <property type="evidence" value="ECO:0007669"/>
    <property type="project" value="UniProtKB-EC"/>
</dbReference>
<accession>A0ABW8T282</accession>
<evidence type="ECO:0000256" key="13">
    <source>
        <dbReference type="ARBA" id="ARBA00023136"/>
    </source>
</evidence>
<comment type="cofactor">
    <cofactor evidence="1 19">
        <name>Mg(2+)</name>
        <dbReference type="ChEBI" id="CHEBI:18420"/>
    </cofactor>
</comment>
<comment type="catalytic activity">
    <reaction evidence="18 19">
        <text>alpha-ribazole 5'-phosphate + adenosylcob(III)inamide-GDP = adenosylcob(III)alamin 5'-phosphate + GMP + H(+)</text>
        <dbReference type="Rhea" id="RHEA:23560"/>
        <dbReference type="ChEBI" id="CHEBI:15378"/>
        <dbReference type="ChEBI" id="CHEBI:57918"/>
        <dbReference type="ChEBI" id="CHEBI:58115"/>
        <dbReference type="ChEBI" id="CHEBI:60487"/>
        <dbReference type="ChEBI" id="CHEBI:60493"/>
        <dbReference type="EC" id="2.7.8.26"/>
    </reaction>
</comment>
<dbReference type="PANTHER" id="PTHR34148:SF1">
    <property type="entry name" value="ADENOSYLCOBINAMIDE-GDP RIBAZOLETRANSFERASE"/>
    <property type="match status" value="1"/>
</dbReference>
<name>A0ABW8T282_9CLOT</name>
<feature type="transmembrane region" description="Helical" evidence="19">
    <location>
        <begin position="24"/>
        <end position="46"/>
    </location>
</feature>
<evidence type="ECO:0000256" key="9">
    <source>
        <dbReference type="ARBA" id="ARBA00022679"/>
    </source>
</evidence>
<evidence type="ECO:0000256" key="8">
    <source>
        <dbReference type="ARBA" id="ARBA00022573"/>
    </source>
</evidence>
<proteinExistence type="inferred from homology"/>
<sequence length="244" mass="26546">MLQFLTRIPINIILECKQDNFKKAAFYLPIIGLIVGGIEWAAYYILNIFLPANINAVLVFIMSVLITGALHIDGLGDTCDGFYAFKGKDRIIEIMKDSRIGSYACIAIVVDILLKVSSLTYIIENKLGFIIILAPVIGRLSIVFISLIGKPAKSTGSGNLFIGNMSRTIVIFAALLSFAISIILIGVANSAIIFLISLIVTILINKYSESKINGITGDLLGANNELVEIFVLITYIALNVLSNR</sequence>
<dbReference type="HAMAP" id="MF_00719">
    <property type="entry name" value="CobS"/>
    <property type="match status" value="1"/>
</dbReference>
<dbReference type="InterPro" id="IPR003805">
    <property type="entry name" value="CobS"/>
</dbReference>
<evidence type="ECO:0000256" key="7">
    <source>
        <dbReference type="ARBA" id="ARBA00022475"/>
    </source>
</evidence>
<evidence type="ECO:0000313" key="21">
    <source>
        <dbReference type="Proteomes" id="UP001623591"/>
    </source>
</evidence>
<evidence type="ECO:0000256" key="15">
    <source>
        <dbReference type="ARBA" id="ARBA00032605"/>
    </source>
</evidence>
<keyword evidence="10 19" id="KW-0812">Transmembrane</keyword>
<feature type="transmembrane region" description="Helical" evidence="19">
    <location>
        <begin position="52"/>
        <end position="72"/>
    </location>
</feature>
<organism evidence="20 21">
    <name type="scientific">Candidatus Clostridium stratigraminis</name>
    <dbReference type="NCBI Taxonomy" id="3381661"/>
    <lineage>
        <taxon>Bacteria</taxon>
        <taxon>Bacillati</taxon>
        <taxon>Bacillota</taxon>
        <taxon>Clostridia</taxon>
        <taxon>Eubacteriales</taxon>
        <taxon>Clostridiaceae</taxon>
        <taxon>Clostridium</taxon>
    </lineage>
</organism>
<keyword evidence="13 19" id="KW-0472">Membrane</keyword>
<evidence type="ECO:0000256" key="10">
    <source>
        <dbReference type="ARBA" id="ARBA00022692"/>
    </source>
</evidence>
<evidence type="ECO:0000256" key="11">
    <source>
        <dbReference type="ARBA" id="ARBA00022842"/>
    </source>
</evidence>
<feature type="transmembrane region" description="Helical" evidence="19">
    <location>
        <begin position="169"/>
        <end position="202"/>
    </location>
</feature>
<protein>
    <recommendedName>
        <fullName evidence="6 19">Adenosylcobinamide-GDP ribazoletransferase</fullName>
        <ecNumber evidence="5 19">2.7.8.26</ecNumber>
    </recommendedName>
    <alternativeName>
        <fullName evidence="16 19">Cobalamin synthase</fullName>
    </alternativeName>
    <alternativeName>
        <fullName evidence="15 19">Cobalamin-5'-phosphate synthase</fullName>
    </alternativeName>
</protein>
<comment type="pathway">
    <text evidence="3 19">Cofactor biosynthesis; adenosylcobalamin biosynthesis; adenosylcobalamin from cob(II)yrinate a,c-diamide: step 7/7.</text>
</comment>
<evidence type="ECO:0000256" key="1">
    <source>
        <dbReference type="ARBA" id="ARBA00001946"/>
    </source>
</evidence>
<evidence type="ECO:0000256" key="6">
    <source>
        <dbReference type="ARBA" id="ARBA00015850"/>
    </source>
</evidence>
<gene>
    <name evidence="19 20" type="primary">cobS</name>
    <name evidence="20" type="ORF">ACJDUG_03130</name>
</gene>
<comment type="similarity">
    <text evidence="4 19">Belongs to the CobS family.</text>
</comment>
<evidence type="ECO:0000256" key="18">
    <source>
        <dbReference type="ARBA" id="ARBA00049504"/>
    </source>
</evidence>
<dbReference type="NCBIfam" id="TIGR00317">
    <property type="entry name" value="cobS"/>
    <property type="match status" value="1"/>
</dbReference>
<feature type="transmembrane region" description="Helical" evidence="19">
    <location>
        <begin position="100"/>
        <end position="123"/>
    </location>
</feature>
<comment type="subcellular location">
    <subcellularLocation>
        <location evidence="2 19">Cell membrane</location>
        <topology evidence="2 19">Multi-pass membrane protein</topology>
    </subcellularLocation>
</comment>
<evidence type="ECO:0000256" key="12">
    <source>
        <dbReference type="ARBA" id="ARBA00022989"/>
    </source>
</evidence>
<evidence type="ECO:0000256" key="5">
    <source>
        <dbReference type="ARBA" id="ARBA00013200"/>
    </source>
</evidence>
<evidence type="ECO:0000256" key="3">
    <source>
        <dbReference type="ARBA" id="ARBA00004663"/>
    </source>
</evidence>
<keyword evidence="12 19" id="KW-1133">Transmembrane helix</keyword>
<dbReference type="EC" id="2.7.8.26" evidence="5 19"/>
<keyword evidence="11 19" id="KW-0460">Magnesium</keyword>
<keyword evidence="9 19" id="KW-0808">Transferase</keyword>
<evidence type="ECO:0000256" key="17">
    <source>
        <dbReference type="ARBA" id="ARBA00048623"/>
    </source>
</evidence>
<keyword evidence="8 19" id="KW-0169">Cobalamin biosynthesis</keyword>
<evidence type="ECO:0000256" key="4">
    <source>
        <dbReference type="ARBA" id="ARBA00010561"/>
    </source>
</evidence>
<dbReference type="RefSeq" id="WP_406768688.1">
    <property type="nucleotide sequence ID" value="NZ_JBJHZZ010000001.1"/>
</dbReference>
<reference evidence="20 21" key="1">
    <citation type="submission" date="2024-11" db="EMBL/GenBank/DDBJ databases">
        <authorList>
            <person name="Heng Y.C."/>
            <person name="Lim A.C.H."/>
            <person name="Lee J.K.Y."/>
            <person name="Kittelmann S."/>
        </authorList>
    </citation>
    <scope>NUCLEOTIDE SEQUENCE [LARGE SCALE GENOMIC DNA]</scope>
    <source>
        <strain evidence="20 21">WILCCON 0185</strain>
    </source>
</reference>
<comment type="catalytic activity">
    <reaction evidence="17 19">
        <text>alpha-ribazole + adenosylcob(III)inamide-GDP = adenosylcob(III)alamin + GMP + H(+)</text>
        <dbReference type="Rhea" id="RHEA:16049"/>
        <dbReference type="ChEBI" id="CHEBI:10329"/>
        <dbReference type="ChEBI" id="CHEBI:15378"/>
        <dbReference type="ChEBI" id="CHEBI:18408"/>
        <dbReference type="ChEBI" id="CHEBI:58115"/>
        <dbReference type="ChEBI" id="CHEBI:60487"/>
        <dbReference type="EC" id="2.7.8.26"/>
    </reaction>
</comment>
<comment type="caution">
    <text evidence="20">The sequence shown here is derived from an EMBL/GenBank/DDBJ whole genome shotgun (WGS) entry which is preliminary data.</text>
</comment>
<evidence type="ECO:0000256" key="2">
    <source>
        <dbReference type="ARBA" id="ARBA00004651"/>
    </source>
</evidence>
<dbReference type="EMBL" id="JBJHZZ010000001">
    <property type="protein sequence ID" value="MFL0245970.1"/>
    <property type="molecule type" value="Genomic_DNA"/>
</dbReference>
<evidence type="ECO:0000256" key="19">
    <source>
        <dbReference type="HAMAP-Rule" id="MF_00719"/>
    </source>
</evidence>
<evidence type="ECO:0000256" key="16">
    <source>
        <dbReference type="ARBA" id="ARBA00032853"/>
    </source>
</evidence>
<dbReference type="PANTHER" id="PTHR34148">
    <property type="entry name" value="ADENOSYLCOBINAMIDE-GDP RIBAZOLETRANSFERASE"/>
    <property type="match status" value="1"/>
</dbReference>
<feature type="transmembrane region" description="Helical" evidence="19">
    <location>
        <begin position="222"/>
        <end position="241"/>
    </location>
</feature>
<evidence type="ECO:0000313" key="20">
    <source>
        <dbReference type="EMBL" id="MFL0245970.1"/>
    </source>
</evidence>
<comment type="function">
    <text evidence="14 19">Joins adenosylcobinamide-GDP and alpha-ribazole to generate adenosylcobalamin (Ado-cobalamin). Also synthesizes adenosylcobalamin 5'-phosphate from adenosylcobinamide-GDP and alpha-ribazole 5'-phosphate.</text>
</comment>
<evidence type="ECO:0000256" key="14">
    <source>
        <dbReference type="ARBA" id="ARBA00025228"/>
    </source>
</evidence>